<proteinExistence type="predicted"/>
<reference evidence="2" key="1">
    <citation type="submission" date="2023-05" db="EMBL/GenBank/DDBJ databases">
        <authorList>
            <person name="Stuckert A."/>
        </authorList>
    </citation>
    <scope>NUCLEOTIDE SEQUENCE</scope>
</reference>
<accession>A0ABN9HDD4</accession>
<feature type="compositionally biased region" description="Basic and acidic residues" evidence="1">
    <location>
        <begin position="45"/>
        <end position="59"/>
    </location>
</feature>
<keyword evidence="3" id="KW-1185">Reference proteome</keyword>
<feature type="non-terminal residue" evidence="2">
    <location>
        <position position="59"/>
    </location>
</feature>
<evidence type="ECO:0000256" key="1">
    <source>
        <dbReference type="SAM" id="MobiDB-lite"/>
    </source>
</evidence>
<comment type="caution">
    <text evidence="2">The sequence shown here is derived from an EMBL/GenBank/DDBJ whole genome shotgun (WGS) entry which is preliminary data.</text>
</comment>
<feature type="region of interest" description="Disordered" evidence="1">
    <location>
        <begin position="24"/>
        <end position="59"/>
    </location>
</feature>
<sequence>MTRDCRHTMAAGILDRLLHKMHRHFPPSRERRGSEIETGWGGEDGVERERRGGERESEE</sequence>
<dbReference type="EMBL" id="CATNWA010020437">
    <property type="protein sequence ID" value="CAI9618360.1"/>
    <property type="molecule type" value="Genomic_DNA"/>
</dbReference>
<gene>
    <name evidence="2" type="ORF">SPARVUS_LOCUS15676287</name>
</gene>
<dbReference type="Proteomes" id="UP001162483">
    <property type="component" value="Unassembled WGS sequence"/>
</dbReference>
<evidence type="ECO:0000313" key="2">
    <source>
        <dbReference type="EMBL" id="CAI9618360.1"/>
    </source>
</evidence>
<protein>
    <submittedName>
        <fullName evidence="2">Uncharacterized protein</fullName>
    </submittedName>
</protein>
<evidence type="ECO:0000313" key="3">
    <source>
        <dbReference type="Proteomes" id="UP001162483"/>
    </source>
</evidence>
<organism evidence="2 3">
    <name type="scientific">Staurois parvus</name>
    <dbReference type="NCBI Taxonomy" id="386267"/>
    <lineage>
        <taxon>Eukaryota</taxon>
        <taxon>Metazoa</taxon>
        <taxon>Chordata</taxon>
        <taxon>Craniata</taxon>
        <taxon>Vertebrata</taxon>
        <taxon>Euteleostomi</taxon>
        <taxon>Amphibia</taxon>
        <taxon>Batrachia</taxon>
        <taxon>Anura</taxon>
        <taxon>Neobatrachia</taxon>
        <taxon>Ranoidea</taxon>
        <taxon>Ranidae</taxon>
        <taxon>Staurois</taxon>
    </lineage>
</organism>
<name>A0ABN9HDD4_9NEOB</name>